<evidence type="ECO:0000256" key="3">
    <source>
        <dbReference type="ARBA" id="ARBA00022553"/>
    </source>
</evidence>
<feature type="transmembrane region" description="Helical" evidence="11">
    <location>
        <begin position="389"/>
        <end position="407"/>
    </location>
</feature>
<dbReference type="CDD" id="cd16917">
    <property type="entry name" value="HATPase_UhpB-NarQ-NarX-like"/>
    <property type="match status" value="1"/>
</dbReference>
<name>A0A8J3ZLQ6_9ACTN</name>
<reference evidence="13" key="1">
    <citation type="submission" date="2021-01" db="EMBL/GenBank/DDBJ databases">
        <title>Whole genome shotgun sequence of Virgisporangium ochraceum NBRC 16418.</title>
        <authorList>
            <person name="Komaki H."/>
            <person name="Tamura T."/>
        </authorList>
    </citation>
    <scope>NUCLEOTIDE SEQUENCE</scope>
    <source>
        <strain evidence="13">NBRC 16418</strain>
    </source>
</reference>
<feature type="transmembrane region" description="Helical" evidence="11">
    <location>
        <begin position="105"/>
        <end position="123"/>
    </location>
</feature>
<evidence type="ECO:0000259" key="12">
    <source>
        <dbReference type="Pfam" id="PF07730"/>
    </source>
</evidence>
<proteinExistence type="predicted"/>
<protein>
    <recommendedName>
        <fullName evidence="2">histidine kinase</fullName>
        <ecNumber evidence="2">2.7.13.3</ecNumber>
    </recommendedName>
</protein>
<keyword evidence="4" id="KW-0808">Transferase</keyword>
<dbReference type="EMBL" id="BOPH01000001">
    <property type="protein sequence ID" value="GIJ65272.1"/>
    <property type="molecule type" value="Genomic_DNA"/>
</dbReference>
<dbReference type="PANTHER" id="PTHR24421:SF10">
    <property type="entry name" value="NITRATE_NITRITE SENSOR PROTEIN NARQ"/>
    <property type="match status" value="1"/>
</dbReference>
<organism evidence="13 14">
    <name type="scientific">Virgisporangium ochraceum</name>
    <dbReference type="NCBI Taxonomy" id="65505"/>
    <lineage>
        <taxon>Bacteria</taxon>
        <taxon>Bacillati</taxon>
        <taxon>Actinomycetota</taxon>
        <taxon>Actinomycetes</taxon>
        <taxon>Micromonosporales</taxon>
        <taxon>Micromonosporaceae</taxon>
        <taxon>Virgisporangium</taxon>
    </lineage>
</organism>
<dbReference type="Gene3D" id="1.20.5.1930">
    <property type="match status" value="1"/>
</dbReference>
<feature type="transmembrane region" description="Helical" evidence="11">
    <location>
        <begin position="491"/>
        <end position="509"/>
    </location>
</feature>
<evidence type="ECO:0000256" key="8">
    <source>
        <dbReference type="ARBA" id="ARBA00023012"/>
    </source>
</evidence>
<dbReference type="Gene3D" id="3.30.565.10">
    <property type="entry name" value="Histidine kinase-like ATPase, C-terminal domain"/>
    <property type="match status" value="1"/>
</dbReference>
<dbReference type="Pfam" id="PF07730">
    <property type="entry name" value="HisKA_3"/>
    <property type="match status" value="1"/>
</dbReference>
<dbReference type="Proteomes" id="UP000635606">
    <property type="component" value="Unassembled WGS sequence"/>
</dbReference>
<dbReference type="GO" id="GO:0005524">
    <property type="term" value="F:ATP binding"/>
    <property type="evidence" value="ECO:0007669"/>
    <property type="project" value="UniProtKB-KW"/>
</dbReference>
<feature type="transmembrane region" description="Helical" evidence="11">
    <location>
        <begin position="129"/>
        <end position="146"/>
    </location>
</feature>
<gene>
    <name evidence="13" type="ORF">Voc01_001890</name>
</gene>
<dbReference type="InterPro" id="IPR036890">
    <property type="entry name" value="HATPase_C_sf"/>
</dbReference>
<feature type="transmembrane region" description="Helical" evidence="11">
    <location>
        <begin position="7"/>
        <end position="28"/>
    </location>
</feature>
<feature type="region of interest" description="Disordered" evidence="10">
    <location>
        <begin position="761"/>
        <end position="781"/>
    </location>
</feature>
<evidence type="ECO:0000256" key="9">
    <source>
        <dbReference type="SAM" id="Coils"/>
    </source>
</evidence>
<keyword evidence="8" id="KW-0902">Two-component regulatory system</keyword>
<evidence type="ECO:0000313" key="13">
    <source>
        <dbReference type="EMBL" id="GIJ65272.1"/>
    </source>
</evidence>
<keyword evidence="9" id="KW-0175">Coiled coil</keyword>
<evidence type="ECO:0000256" key="6">
    <source>
        <dbReference type="ARBA" id="ARBA00022777"/>
    </source>
</evidence>
<dbReference type="GO" id="GO:0000155">
    <property type="term" value="F:phosphorelay sensor kinase activity"/>
    <property type="evidence" value="ECO:0007669"/>
    <property type="project" value="InterPro"/>
</dbReference>
<evidence type="ECO:0000256" key="4">
    <source>
        <dbReference type="ARBA" id="ARBA00022679"/>
    </source>
</evidence>
<evidence type="ECO:0000256" key="5">
    <source>
        <dbReference type="ARBA" id="ARBA00022741"/>
    </source>
</evidence>
<feature type="transmembrane region" description="Helical" evidence="11">
    <location>
        <begin position="413"/>
        <end position="430"/>
    </location>
</feature>
<accession>A0A8J3ZLQ6</accession>
<sequence>MTAIRIWWLPVLMGIGQILVWPVAPYIFTQAPEPLDAAGAVVITVVIAVALGWRMRAPVPALAVCVVAASIGATALPTDVLTIIGLSDLVVLFSLAALRPARYPVVAVAVLVAVWVSVLAFVGEPDFGWAVGLVVIIYTTVAALGANRGRWQRARADAAARLLAAEAEQRRAAEAERERLARELHDVTAHHLTAIVVNAGAARRLGAGRPELVRQALEFAAETGRRTLTALNRLVTVIEPGAGEPLALRLGRLATTARSAGQRVTVTVEGAADALPPPLVDAVFAVVQEAATNALRYAPGAEVTAVVTVSDGSVRVEVTNPSADAAGAAGSLGSGRGLAGLSARAKDLGGTFDAAPVPAGGWRVCADIPCVTPAAAGHRLSTVEGALDAVLMLVVLVPPLLVMLIDGGAVRDQWWLLTLLILLHGAPVWWRRVAPWWTLLAVAGAGLAFAVIIAVTGLPIVAADPLVLGFGAEMTAVWSIAARGRPVRTTWCGALVAAVSASLMLVVISEDLRRLAADASSPPEIVIPVVVTLALFSAAFAVILLLTMWLPAFLLRRRRDRTLGTEAAALRAADERAAAAAQDQRQRFAVGLHASVIEPAERLIAAAESVPPEASPDAALAAVDQVTAEARAGLAAMRELLGAIQPVPTGDRSAPPRGIADLADLCSERQIQLEAGPILHPLPVAVDLSGYRIVDAALDADDTAEVVSVTVDHIRETLVVTVSGVPGATRGIVAARIRARAAALGGKIRFDPAGVVQVHLPAPPEAGGPTTLGEVPASTSA</sequence>
<keyword evidence="14" id="KW-1185">Reference proteome</keyword>
<feature type="transmembrane region" description="Helical" evidence="11">
    <location>
        <begin position="82"/>
        <end position="98"/>
    </location>
</feature>
<feature type="transmembrane region" description="Helical" evidence="11">
    <location>
        <begin position="437"/>
        <end position="460"/>
    </location>
</feature>
<dbReference type="PANTHER" id="PTHR24421">
    <property type="entry name" value="NITRATE/NITRITE SENSOR PROTEIN NARX-RELATED"/>
    <property type="match status" value="1"/>
</dbReference>
<dbReference type="SUPFAM" id="SSF55874">
    <property type="entry name" value="ATPase domain of HSP90 chaperone/DNA topoisomerase II/histidine kinase"/>
    <property type="match status" value="1"/>
</dbReference>
<dbReference type="GO" id="GO:0046983">
    <property type="term" value="F:protein dimerization activity"/>
    <property type="evidence" value="ECO:0007669"/>
    <property type="project" value="InterPro"/>
</dbReference>
<keyword evidence="3" id="KW-0597">Phosphoprotein</keyword>
<keyword evidence="6" id="KW-0418">Kinase</keyword>
<comment type="caution">
    <text evidence="13">The sequence shown here is derived from an EMBL/GenBank/DDBJ whole genome shotgun (WGS) entry which is preliminary data.</text>
</comment>
<keyword evidence="11" id="KW-0472">Membrane</keyword>
<feature type="transmembrane region" description="Helical" evidence="11">
    <location>
        <begin position="529"/>
        <end position="555"/>
    </location>
</feature>
<evidence type="ECO:0000256" key="7">
    <source>
        <dbReference type="ARBA" id="ARBA00022840"/>
    </source>
</evidence>
<feature type="transmembrane region" description="Helical" evidence="11">
    <location>
        <begin position="59"/>
        <end position="76"/>
    </location>
</feature>
<evidence type="ECO:0000256" key="10">
    <source>
        <dbReference type="SAM" id="MobiDB-lite"/>
    </source>
</evidence>
<evidence type="ECO:0000256" key="1">
    <source>
        <dbReference type="ARBA" id="ARBA00000085"/>
    </source>
</evidence>
<dbReference type="GO" id="GO:0016020">
    <property type="term" value="C:membrane"/>
    <property type="evidence" value="ECO:0007669"/>
    <property type="project" value="InterPro"/>
</dbReference>
<feature type="transmembrane region" description="Helical" evidence="11">
    <location>
        <begin position="34"/>
        <end position="52"/>
    </location>
</feature>
<dbReference type="RefSeq" id="WP_203925259.1">
    <property type="nucleotide sequence ID" value="NZ_BOPH01000001.1"/>
</dbReference>
<keyword evidence="11" id="KW-0812">Transmembrane</keyword>
<keyword evidence="11" id="KW-1133">Transmembrane helix</keyword>
<keyword evidence="5" id="KW-0547">Nucleotide-binding</keyword>
<dbReference type="EC" id="2.7.13.3" evidence="2"/>
<evidence type="ECO:0000313" key="14">
    <source>
        <dbReference type="Proteomes" id="UP000635606"/>
    </source>
</evidence>
<comment type="catalytic activity">
    <reaction evidence="1">
        <text>ATP + protein L-histidine = ADP + protein N-phospho-L-histidine.</text>
        <dbReference type="EC" id="2.7.13.3"/>
    </reaction>
</comment>
<dbReference type="InterPro" id="IPR011712">
    <property type="entry name" value="Sig_transdc_His_kin_sub3_dim/P"/>
</dbReference>
<dbReference type="InterPro" id="IPR050482">
    <property type="entry name" value="Sensor_HK_TwoCompSys"/>
</dbReference>
<evidence type="ECO:0000256" key="11">
    <source>
        <dbReference type="SAM" id="Phobius"/>
    </source>
</evidence>
<keyword evidence="7" id="KW-0067">ATP-binding</keyword>
<evidence type="ECO:0000256" key="2">
    <source>
        <dbReference type="ARBA" id="ARBA00012438"/>
    </source>
</evidence>
<feature type="domain" description="Signal transduction histidine kinase subgroup 3 dimerisation and phosphoacceptor" evidence="12">
    <location>
        <begin position="176"/>
        <end position="241"/>
    </location>
</feature>
<feature type="coiled-coil region" evidence="9">
    <location>
        <begin position="156"/>
        <end position="190"/>
    </location>
</feature>
<dbReference type="AlphaFoldDB" id="A0A8J3ZLQ6"/>